<evidence type="ECO:0000313" key="7">
    <source>
        <dbReference type="EMBL" id="QTC89710.1"/>
    </source>
</evidence>
<dbReference type="KEGG" id="bgoe:IFJ75_10320"/>
<evidence type="ECO:0000256" key="3">
    <source>
        <dbReference type="ARBA" id="ARBA00022692"/>
    </source>
</evidence>
<sequence length="257" mass="28137">MPEGPHEAPRKPRSTLTLAILGVLIPGMILGLLALGVWQVERLQWKVELIRQVDARVHASAVPAPGPDRWPTVTRDSDQYRHVTLRGRFDNDRETLTQAVTDYGPGFWVMTPFRTDAGFTVLVNRGYVPTDRRAPDSRAAGQIEGETTVQGLLRITEPRGGFLRANDPAADSWRSRDVAAIAAKRGLTEVAPYFVDADATANAGGWPKGGLTVIRFPNSHLVYALTWFGLALMLAAGGAFLAWDERRVRRAFANGAA</sequence>
<comment type="similarity">
    <text evidence="2 6">Belongs to the SURF1 family.</text>
</comment>
<accession>A0A975GWP6</accession>
<dbReference type="InterPro" id="IPR045214">
    <property type="entry name" value="Surf1/Surf4"/>
</dbReference>
<dbReference type="Pfam" id="PF02104">
    <property type="entry name" value="SURF1"/>
    <property type="match status" value="1"/>
</dbReference>
<dbReference type="CDD" id="cd06662">
    <property type="entry name" value="SURF1"/>
    <property type="match status" value="1"/>
</dbReference>
<evidence type="ECO:0000256" key="1">
    <source>
        <dbReference type="ARBA" id="ARBA00004370"/>
    </source>
</evidence>
<evidence type="ECO:0000256" key="6">
    <source>
        <dbReference type="RuleBase" id="RU363076"/>
    </source>
</evidence>
<dbReference type="PROSITE" id="PS50895">
    <property type="entry name" value="SURF1"/>
    <property type="match status" value="1"/>
</dbReference>
<keyword evidence="6" id="KW-1003">Cell membrane</keyword>
<keyword evidence="5 6" id="KW-0472">Membrane</keyword>
<dbReference type="GO" id="GO:0005886">
    <property type="term" value="C:plasma membrane"/>
    <property type="evidence" value="ECO:0007669"/>
    <property type="project" value="UniProtKB-SubCell"/>
</dbReference>
<evidence type="ECO:0000256" key="4">
    <source>
        <dbReference type="ARBA" id="ARBA00022989"/>
    </source>
</evidence>
<keyword evidence="3 6" id="KW-0812">Transmembrane</keyword>
<dbReference type="EMBL" id="CP062222">
    <property type="protein sequence ID" value="QTC89710.1"/>
    <property type="molecule type" value="Genomic_DNA"/>
</dbReference>
<keyword evidence="8" id="KW-1185">Reference proteome</keyword>
<comment type="subcellular location">
    <subcellularLocation>
        <location evidence="6">Cell membrane</location>
        <topology evidence="6">Multi-pass membrane protein</topology>
    </subcellularLocation>
    <subcellularLocation>
        <location evidence="1">Membrane</location>
    </subcellularLocation>
</comment>
<protein>
    <recommendedName>
        <fullName evidence="6">SURF1-like protein</fullName>
    </recommendedName>
</protein>
<gene>
    <name evidence="7" type="ORF">IFJ75_10320</name>
</gene>
<evidence type="ECO:0000256" key="2">
    <source>
        <dbReference type="ARBA" id="ARBA00007165"/>
    </source>
</evidence>
<name>A0A975GWP6_9CAUL</name>
<dbReference type="PANTHER" id="PTHR23427:SF2">
    <property type="entry name" value="SURFEIT LOCUS PROTEIN 1"/>
    <property type="match status" value="1"/>
</dbReference>
<dbReference type="InterPro" id="IPR002994">
    <property type="entry name" value="Surf1/Shy1"/>
</dbReference>
<organism evidence="7 8">
    <name type="scientific">Brevundimonas goettingensis</name>
    <dbReference type="NCBI Taxonomy" id="2774190"/>
    <lineage>
        <taxon>Bacteria</taxon>
        <taxon>Pseudomonadati</taxon>
        <taxon>Pseudomonadota</taxon>
        <taxon>Alphaproteobacteria</taxon>
        <taxon>Caulobacterales</taxon>
        <taxon>Caulobacteraceae</taxon>
        <taxon>Brevundimonas</taxon>
    </lineage>
</organism>
<dbReference type="Proteomes" id="UP000663918">
    <property type="component" value="Chromosome"/>
</dbReference>
<feature type="transmembrane region" description="Helical" evidence="6">
    <location>
        <begin position="221"/>
        <end position="243"/>
    </location>
</feature>
<reference evidence="7" key="1">
    <citation type="submission" date="2020-09" db="EMBL/GenBank/DDBJ databases">
        <title>Brevundimonas sp. LVF2 isolated from a puddle in Goettingen, Germany.</title>
        <authorList>
            <person name="Friedrich I."/>
            <person name="Klassen A."/>
            <person name="Hannes N."/>
            <person name="Schneider D."/>
            <person name="Hertel R."/>
            <person name="Daniel R."/>
        </authorList>
    </citation>
    <scope>NUCLEOTIDE SEQUENCE</scope>
    <source>
        <strain evidence="7">LVF2</strain>
    </source>
</reference>
<keyword evidence="4 6" id="KW-1133">Transmembrane helix</keyword>
<dbReference type="PANTHER" id="PTHR23427">
    <property type="entry name" value="SURFEIT LOCUS PROTEIN"/>
    <property type="match status" value="1"/>
</dbReference>
<proteinExistence type="inferred from homology"/>
<evidence type="ECO:0000313" key="8">
    <source>
        <dbReference type="Proteomes" id="UP000663918"/>
    </source>
</evidence>
<feature type="transmembrane region" description="Helical" evidence="6">
    <location>
        <begin position="16"/>
        <end position="38"/>
    </location>
</feature>
<dbReference type="AlphaFoldDB" id="A0A975GWP6"/>
<evidence type="ECO:0000256" key="5">
    <source>
        <dbReference type="ARBA" id="ARBA00023136"/>
    </source>
</evidence>
<dbReference type="RefSeq" id="WP_404822016.1">
    <property type="nucleotide sequence ID" value="NZ_CP062222.1"/>
</dbReference>